<dbReference type="InterPro" id="IPR009057">
    <property type="entry name" value="Homeodomain-like_sf"/>
</dbReference>
<gene>
    <name evidence="5" type="ORF">B0I18_1011061</name>
</gene>
<dbReference type="PANTHER" id="PTHR47893:SF1">
    <property type="entry name" value="REGULATORY PROTEIN PCHR"/>
    <property type="match status" value="1"/>
</dbReference>
<dbReference type="Gene3D" id="1.10.10.60">
    <property type="entry name" value="Homeodomain-like"/>
    <property type="match status" value="2"/>
</dbReference>
<proteinExistence type="predicted"/>
<organism evidence="5 6">
    <name type="scientific">Taibaiella chishuiensis</name>
    <dbReference type="NCBI Taxonomy" id="1434707"/>
    <lineage>
        <taxon>Bacteria</taxon>
        <taxon>Pseudomonadati</taxon>
        <taxon>Bacteroidota</taxon>
        <taxon>Chitinophagia</taxon>
        <taxon>Chitinophagales</taxon>
        <taxon>Chitinophagaceae</taxon>
        <taxon>Taibaiella</taxon>
    </lineage>
</organism>
<dbReference type="PROSITE" id="PS01124">
    <property type="entry name" value="HTH_ARAC_FAMILY_2"/>
    <property type="match status" value="1"/>
</dbReference>
<dbReference type="RefSeq" id="WP_106521580.1">
    <property type="nucleotide sequence ID" value="NZ_PYGD01000001.1"/>
</dbReference>
<evidence type="ECO:0000256" key="1">
    <source>
        <dbReference type="ARBA" id="ARBA00023015"/>
    </source>
</evidence>
<evidence type="ECO:0000259" key="4">
    <source>
        <dbReference type="PROSITE" id="PS01124"/>
    </source>
</evidence>
<feature type="domain" description="HTH araC/xylS-type" evidence="4">
    <location>
        <begin position="231"/>
        <end position="329"/>
    </location>
</feature>
<evidence type="ECO:0000313" key="5">
    <source>
        <dbReference type="EMBL" id="PSK94898.1"/>
    </source>
</evidence>
<evidence type="ECO:0000313" key="6">
    <source>
        <dbReference type="Proteomes" id="UP000240572"/>
    </source>
</evidence>
<dbReference type="AlphaFoldDB" id="A0A2P8DCE3"/>
<name>A0A2P8DCE3_9BACT</name>
<dbReference type="SUPFAM" id="SSF46689">
    <property type="entry name" value="Homeodomain-like"/>
    <property type="match status" value="2"/>
</dbReference>
<dbReference type="OrthoDB" id="799767at2"/>
<dbReference type="GO" id="GO:0003700">
    <property type="term" value="F:DNA-binding transcription factor activity"/>
    <property type="evidence" value="ECO:0007669"/>
    <property type="project" value="InterPro"/>
</dbReference>
<dbReference type="InterPro" id="IPR053142">
    <property type="entry name" value="PchR_regulatory_protein"/>
</dbReference>
<dbReference type="Pfam" id="PF12833">
    <property type="entry name" value="HTH_18"/>
    <property type="match status" value="1"/>
</dbReference>
<evidence type="ECO:0000256" key="2">
    <source>
        <dbReference type="ARBA" id="ARBA00023125"/>
    </source>
</evidence>
<reference evidence="5 6" key="1">
    <citation type="submission" date="2018-03" db="EMBL/GenBank/DDBJ databases">
        <title>Genomic Encyclopedia of Type Strains, Phase III (KMG-III): the genomes of soil and plant-associated and newly described type strains.</title>
        <authorList>
            <person name="Whitman W."/>
        </authorList>
    </citation>
    <scope>NUCLEOTIDE SEQUENCE [LARGE SCALE GENOMIC DNA]</scope>
    <source>
        <strain evidence="5 6">CGMCC 1.12700</strain>
    </source>
</reference>
<dbReference type="InterPro" id="IPR020449">
    <property type="entry name" value="Tscrpt_reg_AraC-type_HTH"/>
</dbReference>
<dbReference type="SMART" id="SM00342">
    <property type="entry name" value="HTH_ARAC"/>
    <property type="match status" value="1"/>
</dbReference>
<keyword evidence="2 5" id="KW-0238">DNA-binding</keyword>
<dbReference type="EMBL" id="PYGD01000001">
    <property type="protein sequence ID" value="PSK94898.1"/>
    <property type="molecule type" value="Genomic_DNA"/>
</dbReference>
<dbReference type="GO" id="GO:0043565">
    <property type="term" value="F:sequence-specific DNA binding"/>
    <property type="evidence" value="ECO:0007669"/>
    <property type="project" value="InterPro"/>
</dbReference>
<comment type="caution">
    <text evidence="5">The sequence shown here is derived from an EMBL/GenBank/DDBJ whole genome shotgun (WGS) entry which is preliminary data.</text>
</comment>
<protein>
    <submittedName>
        <fullName evidence="5">AraC-like DNA-binding protein</fullName>
    </submittedName>
</protein>
<keyword evidence="6" id="KW-1185">Reference proteome</keyword>
<dbReference type="PANTHER" id="PTHR47893">
    <property type="entry name" value="REGULATORY PROTEIN PCHR"/>
    <property type="match status" value="1"/>
</dbReference>
<keyword evidence="3" id="KW-0804">Transcription</keyword>
<sequence length="329" mass="38494">MQVRLTSGDYPEIIFERHLPLDFKSDHGVEEKQTRLEHQLGKAAFNEIWFEGVHIAHGRLQLNKNIELFAENDTPVIEMHFSLAGKSKARLWNSTEEYIFSDKQHNIYYMPCFEGRMTAEKHQEENQVFEIHFTEKYFRRLNSGNATLERFSERVEKQQASCMHRHNMDITAPMAMIIAEMSNCNKQGALKRLFLEGKTLELLMLQVEQFESTGKSRLKAGILPQDIDKLHHARFLLEQHMDEPYSLAELARQVQLNDFKLKRGFKEIFGTTVFGYLRDLRMQQARKMLRDTGKSINEIAGYCGYEYVQHFSAAFKKKYGLSPSKLRLC</sequence>
<dbReference type="Proteomes" id="UP000240572">
    <property type="component" value="Unassembled WGS sequence"/>
</dbReference>
<evidence type="ECO:0000256" key="3">
    <source>
        <dbReference type="ARBA" id="ARBA00023163"/>
    </source>
</evidence>
<dbReference type="InterPro" id="IPR018060">
    <property type="entry name" value="HTH_AraC"/>
</dbReference>
<accession>A0A2P8DCE3</accession>
<keyword evidence="1" id="KW-0805">Transcription regulation</keyword>
<dbReference type="PRINTS" id="PR00032">
    <property type="entry name" value="HTHARAC"/>
</dbReference>